<evidence type="ECO:0000313" key="1">
    <source>
        <dbReference type="EMBL" id="QHZ49672.1"/>
    </source>
</evidence>
<dbReference type="Proteomes" id="UP000464330">
    <property type="component" value="Chromosome"/>
</dbReference>
<dbReference type="EMBL" id="CP019717">
    <property type="protein sequence ID" value="QHZ49672.1"/>
    <property type="molecule type" value="Genomic_DNA"/>
</dbReference>
<dbReference type="AlphaFoldDB" id="A0A6C0QLT2"/>
<reference evidence="1 2" key="1">
    <citation type="journal article" date="2020" name="Int. J. Med. Microbiol.">
        <title>Discovery of Paenibacillus larvae ERIC V: Phenotypic and genomic comparison to genotypes ERIC I-IV reveal different inventories of virulence factors which correlate with epidemiological prevalences of American Foulbrood.</title>
        <authorList>
            <person name="Beims H."/>
            <person name="Bunk B."/>
            <person name="Erler S."/>
            <person name="Mohr K.I."/>
            <person name="Sproer C."/>
            <person name="Pradella S."/>
            <person name="Gunther G."/>
            <person name="Rohde M."/>
            <person name="von der Ohe W."/>
            <person name="Steinert M."/>
        </authorList>
    </citation>
    <scope>NUCLEOTIDE SEQUENCE [LARGE SCALE GENOMIC DNA]</scope>
    <source>
        <strain evidence="1">Eric_V</strain>
    </source>
</reference>
<proteinExistence type="predicted"/>
<gene>
    <name evidence="1" type="ORF">ERICV_00476</name>
</gene>
<name>A0A6C0QLT2_9BACL</name>
<sequence length="45" mass="5454">MFLLQIEDKLPRNTIAAGVLYVFYPYFKYKIELYSQLLKRLLLNL</sequence>
<evidence type="ECO:0000313" key="2">
    <source>
        <dbReference type="Proteomes" id="UP000464330"/>
    </source>
</evidence>
<accession>A0A6C0QLT2</accession>
<organism evidence="1 2">
    <name type="scientific">Paenibacillus larvae subsp. larvae</name>
    <dbReference type="NCBI Taxonomy" id="147375"/>
    <lineage>
        <taxon>Bacteria</taxon>
        <taxon>Bacillati</taxon>
        <taxon>Bacillota</taxon>
        <taxon>Bacilli</taxon>
        <taxon>Bacillales</taxon>
        <taxon>Paenibacillaceae</taxon>
        <taxon>Paenibacillus</taxon>
    </lineage>
</organism>
<protein>
    <submittedName>
        <fullName evidence="1">Uncharacterized protein</fullName>
    </submittedName>
</protein>